<sequence>MEKSQIGTTSFCFPTHRHLKSETYRTLIQILSHCYDHSQISPPPQEPPPVPFDKEISEHGELVGPASTAPKDSKAEKGAALDESLGAVCIEDRGLGDARMAMDVIEDIMQVEENEDLSKQSLMVGISDEGTGSHDEGFDRQQRLMDELEHIMKGDEVLVQENGISFSNISVGYNQCGVVASMNYREEHADVEQVVTEESRSEAQLQVDRGDCNLDISNSFDSSVNRNIDSQVSKLFEDDEDRNSSLRTNALEVENEMQQKEMEEEKLAHTDGRTGASNYGAEDVEVEEGEISDSFDVDEISVDMISDHAVVSHKKKVSEDVIDKRDFSSNEQNRGTEIFSESSSFHLNVVDHVNSGRAVELKETVRDERQFKPKITADGTAMMAIDADGYNFMPEAGRNKRKAGRDEENIGSFSVSAENSKVNGEIVEQSATQKQGIAYKEKQDSGVCNKKKRSAPSKERKAKKKQKERKRRAEKNRQLGVKRLKLRPIVKPKTVTYCHHYLKGRCHEGEKCKFSHDTVPLTKSTPCCHFARKSCMKGDDCPFDHDLFKYPCSNFVAKGFCNRGDDCLFSHKIPPKKDGSSSSSACLPQLKSPLLLRPSNYLKQPNVDQVSHQNGDVLSNNGEVSSSKNVQRNVAKPVLKPPALAPKGISCLFVGKSSVVESSKLKQGSSSPKRNESGKVANQTEQNAYGTVRNLDETSKRSLAAPEGVNFLSFGNSSLENSSGKKLASLFLNRQNDAKSSQSSTFSVHGAESSAKVGNLATQSVSSSAEKSNDMLKKTQSTVTPQRLNFLSNGNALTNKSLSDKHASLPASSGHSSDLSVHGYYKSTPNSAQKALMSTLAFAAKIESEMKTNLSAVNNGFNSLTRGSGNDGRRSGGSLNDSAKASKIREFLSIVGHETKQ</sequence>
<protein>
    <submittedName>
        <fullName evidence="1">Zinc finger CCCH domain-containing protein</fullName>
    </submittedName>
</protein>
<organism evidence="1 2">
    <name type="scientific">Melia azedarach</name>
    <name type="common">Chinaberry tree</name>
    <dbReference type="NCBI Taxonomy" id="155640"/>
    <lineage>
        <taxon>Eukaryota</taxon>
        <taxon>Viridiplantae</taxon>
        <taxon>Streptophyta</taxon>
        <taxon>Embryophyta</taxon>
        <taxon>Tracheophyta</taxon>
        <taxon>Spermatophyta</taxon>
        <taxon>Magnoliopsida</taxon>
        <taxon>eudicotyledons</taxon>
        <taxon>Gunneridae</taxon>
        <taxon>Pentapetalae</taxon>
        <taxon>rosids</taxon>
        <taxon>malvids</taxon>
        <taxon>Sapindales</taxon>
        <taxon>Meliaceae</taxon>
        <taxon>Melia</taxon>
    </lineage>
</organism>
<reference evidence="1 2" key="1">
    <citation type="journal article" date="2023" name="Science">
        <title>Complex scaffold remodeling in plant triterpene biosynthesis.</title>
        <authorList>
            <person name="De La Pena R."/>
            <person name="Hodgson H."/>
            <person name="Liu J.C."/>
            <person name="Stephenson M.J."/>
            <person name="Martin A.C."/>
            <person name="Owen C."/>
            <person name="Harkess A."/>
            <person name="Leebens-Mack J."/>
            <person name="Jimenez L.E."/>
            <person name="Osbourn A."/>
            <person name="Sattely E.S."/>
        </authorList>
    </citation>
    <scope>NUCLEOTIDE SEQUENCE [LARGE SCALE GENOMIC DNA]</scope>
    <source>
        <strain evidence="2">cv. JPN11</strain>
        <tissue evidence="1">Leaf</tissue>
    </source>
</reference>
<dbReference type="EMBL" id="CM051403">
    <property type="protein sequence ID" value="KAJ4708670.1"/>
    <property type="molecule type" value="Genomic_DNA"/>
</dbReference>
<name>A0ACC1XBI9_MELAZ</name>
<keyword evidence="2" id="KW-1185">Reference proteome</keyword>
<comment type="caution">
    <text evidence="1">The sequence shown here is derived from an EMBL/GenBank/DDBJ whole genome shotgun (WGS) entry which is preliminary data.</text>
</comment>
<dbReference type="Proteomes" id="UP001164539">
    <property type="component" value="Chromosome 10"/>
</dbReference>
<proteinExistence type="predicted"/>
<evidence type="ECO:0000313" key="1">
    <source>
        <dbReference type="EMBL" id="KAJ4708670.1"/>
    </source>
</evidence>
<evidence type="ECO:0000313" key="2">
    <source>
        <dbReference type="Proteomes" id="UP001164539"/>
    </source>
</evidence>
<gene>
    <name evidence="1" type="ORF">OWV82_018576</name>
</gene>
<accession>A0ACC1XBI9</accession>